<dbReference type="Pfam" id="PF01516">
    <property type="entry name" value="Orbi_VP6"/>
    <property type="match status" value="1"/>
</dbReference>
<evidence type="ECO:0000256" key="1">
    <source>
        <dbReference type="ARBA" id="ARBA00004328"/>
    </source>
</evidence>
<dbReference type="KEGG" id="vg:37618678"/>
<evidence type="ECO:0000256" key="2">
    <source>
        <dbReference type="ARBA" id="ARBA00022844"/>
    </source>
</evidence>
<protein>
    <submittedName>
        <fullName evidence="5">VP6 protein</fullName>
    </submittedName>
</protein>
<dbReference type="InterPro" id="IPR001399">
    <property type="entry name" value="Orbi_VP6"/>
</dbReference>
<proteinExistence type="predicted"/>
<organism evidence="5 6">
    <name type="scientific">Corriparta virus</name>
    <dbReference type="NCBI Taxonomy" id="40053"/>
    <lineage>
        <taxon>Viruses</taxon>
        <taxon>Riboviria</taxon>
        <taxon>Orthornavirae</taxon>
        <taxon>Duplornaviricota</taxon>
        <taxon>Resentoviricetes</taxon>
        <taxon>Reovirales</taxon>
        <taxon>Sedoreoviridae</taxon>
        <taxon>Orbivirus</taxon>
        <taxon>Orbivirus alphamitchellense</taxon>
    </lineage>
</organism>
<reference evidence="5 6" key="1">
    <citation type="journal article" date="2013" name="PLoS ONE">
        <title>Full Genome Sequencing of Corriparta Virus, Identifies California Mosquito Pool Virus as a Member of the Corriparta virus Species.</title>
        <authorList>
            <person name="Belaganahalli M.N."/>
            <person name="Maan S."/>
            <person name="Maan N.S."/>
            <person name="Nomikou K."/>
            <person name="Guimera M."/>
            <person name="Brownlie J."/>
            <person name="Tesh R."/>
            <person name="Attoui H."/>
            <person name="Mertens P.P."/>
        </authorList>
    </citation>
    <scope>NUCLEOTIDE SEQUENCE [LARGE SCALE GENOMIC DNA]</scope>
    <source>
        <strain evidence="5 6">AUS1960/01</strain>
    </source>
</reference>
<evidence type="ECO:0000256" key="4">
    <source>
        <dbReference type="SAM" id="MobiDB-lite"/>
    </source>
</evidence>
<feature type="region of interest" description="Disordered" evidence="4">
    <location>
        <begin position="33"/>
        <end position="177"/>
    </location>
</feature>
<dbReference type="GeneID" id="37618678"/>
<keyword evidence="3" id="KW-0175">Coiled coil</keyword>
<feature type="compositionally biased region" description="Basic and acidic residues" evidence="4">
    <location>
        <begin position="126"/>
        <end position="174"/>
    </location>
</feature>
<accession>T1SQC8</accession>
<dbReference type="OrthoDB" id="21921at10239"/>
<dbReference type="Proteomes" id="UP000146054">
    <property type="component" value="Genome"/>
</dbReference>
<evidence type="ECO:0000313" key="5">
    <source>
        <dbReference type="EMBL" id="AGT51062.1"/>
    </source>
</evidence>
<dbReference type="RefSeq" id="YP_009507678.1">
    <property type="nucleotide sequence ID" value="NC_038567.1"/>
</dbReference>
<keyword evidence="2" id="KW-0946">Virion</keyword>
<dbReference type="EMBL" id="KC853050">
    <property type="protein sequence ID" value="AGT51062.1"/>
    <property type="molecule type" value="Genomic_RNA"/>
</dbReference>
<name>T1SQC8_9REOV</name>
<sequence length="344" mass="36847">MTRVLVLAPGDLIAAIKTELSADGIRFEIREDGRVPASAVAEERTNDRISGGGSDAIRGADRDSSGDEKSKTSHSGSAAASDVLLPTGAGRRDKDDAATENRNVENGAGRDAAAAPSNTEVGSDGNARKAEDIGDVGEKRAKGDVRDDLGLRSKRGDATDRRGTEDEEKNRDVGTRTPGKTMVLTKAIAAAILGRSGVEVSVLEDAKGKVSVLHLSNAVGKHLNLTPDDIREQTDALSHLKKKIKKEKNDVEIVRIESEAKFQSLYPSVKHPEVGKMSGVGMVTNKKEYVPQASVMFTAPTGDPLWKDVAREAMKRSNIRAYVHDVTKNNMPPHEALLTLIRSL</sequence>
<feature type="compositionally biased region" description="Basic and acidic residues" evidence="4">
    <location>
        <begin position="58"/>
        <end position="71"/>
    </location>
</feature>
<evidence type="ECO:0000256" key="3">
    <source>
        <dbReference type="SAM" id="Coils"/>
    </source>
</evidence>
<feature type="compositionally biased region" description="Basic and acidic residues" evidence="4">
    <location>
        <begin position="90"/>
        <end position="103"/>
    </location>
</feature>
<feature type="coiled-coil region" evidence="3">
    <location>
        <begin position="230"/>
        <end position="257"/>
    </location>
</feature>
<comment type="subcellular location">
    <subcellularLocation>
        <location evidence="1">Virion</location>
    </subcellularLocation>
</comment>
<dbReference type="GO" id="GO:0019028">
    <property type="term" value="C:viral capsid"/>
    <property type="evidence" value="ECO:0007669"/>
    <property type="project" value="InterPro"/>
</dbReference>
<dbReference type="GO" id="GO:0005198">
    <property type="term" value="F:structural molecule activity"/>
    <property type="evidence" value="ECO:0007669"/>
    <property type="project" value="InterPro"/>
</dbReference>
<evidence type="ECO:0000313" key="6">
    <source>
        <dbReference type="Proteomes" id="UP000146054"/>
    </source>
</evidence>
<keyword evidence="6" id="KW-1185">Reference proteome</keyword>